<reference evidence="1 2" key="1">
    <citation type="submission" date="2014-04" db="EMBL/GenBank/DDBJ databases">
        <authorList>
            <consortium name="DOE Joint Genome Institute"/>
            <person name="Kuo A."/>
            <person name="Gay G."/>
            <person name="Dore J."/>
            <person name="Kohler A."/>
            <person name="Nagy L.G."/>
            <person name="Floudas D."/>
            <person name="Copeland A."/>
            <person name="Barry K.W."/>
            <person name="Cichocki N."/>
            <person name="Veneault-Fourrey C."/>
            <person name="LaButti K."/>
            <person name="Lindquist E.A."/>
            <person name="Lipzen A."/>
            <person name="Lundell T."/>
            <person name="Morin E."/>
            <person name="Murat C."/>
            <person name="Sun H."/>
            <person name="Tunlid A."/>
            <person name="Henrissat B."/>
            <person name="Grigoriev I.V."/>
            <person name="Hibbett D.S."/>
            <person name="Martin F."/>
            <person name="Nordberg H.P."/>
            <person name="Cantor M.N."/>
            <person name="Hua S.X."/>
        </authorList>
    </citation>
    <scope>NUCLEOTIDE SEQUENCE [LARGE SCALE GENOMIC DNA]</scope>
    <source>
        <strain evidence="2">h7</strain>
    </source>
</reference>
<gene>
    <name evidence="1" type="ORF">M413DRAFT_279435</name>
</gene>
<dbReference type="Proteomes" id="UP000053424">
    <property type="component" value="Unassembled WGS sequence"/>
</dbReference>
<reference evidence="2" key="2">
    <citation type="submission" date="2015-01" db="EMBL/GenBank/DDBJ databases">
        <title>Evolutionary Origins and Diversification of the Mycorrhizal Mutualists.</title>
        <authorList>
            <consortium name="DOE Joint Genome Institute"/>
            <consortium name="Mycorrhizal Genomics Consortium"/>
            <person name="Kohler A."/>
            <person name="Kuo A."/>
            <person name="Nagy L.G."/>
            <person name="Floudas D."/>
            <person name="Copeland A."/>
            <person name="Barry K.W."/>
            <person name="Cichocki N."/>
            <person name="Veneault-Fourrey C."/>
            <person name="LaButti K."/>
            <person name="Lindquist E.A."/>
            <person name="Lipzen A."/>
            <person name="Lundell T."/>
            <person name="Morin E."/>
            <person name="Murat C."/>
            <person name="Riley R."/>
            <person name="Ohm R."/>
            <person name="Sun H."/>
            <person name="Tunlid A."/>
            <person name="Henrissat B."/>
            <person name="Grigoriev I.V."/>
            <person name="Hibbett D.S."/>
            <person name="Martin F."/>
        </authorList>
    </citation>
    <scope>NUCLEOTIDE SEQUENCE [LARGE SCALE GENOMIC DNA]</scope>
    <source>
        <strain evidence="2">h7</strain>
    </source>
</reference>
<proteinExistence type="predicted"/>
<evidence type="ECO:0000313" key="1">
    <source>
        <dbReference type="EMBL" id="KIM37207.1"/>
    </source>
</evidence>
<organism evidence="1 2">
    <name type="scientific">Hebeloma cylindrosporum</name>
    <dbReference type="NCBI Taxonomy" id="76867"/>
    <lineage>
        <taxon>Eukaryota</taxon>
        <taxon>Fungi</taxon>
        <taxon>Dikarya</taxon>
        <taxon>Basidiomycota</taxon>
        <taxon>Agaricomycotina</taxon>
        <taxon>Agaricomycetes</taxon>
        <taxon>Agaricomycetidae</taxon>
        <taxon>Agaricales</taxon>
        <taxon>Agaricineae</taxon>
        <taxon>Hymenogastraceae</taxon>
        <taxon>Hebeloma</taxon>
    </lineage>
</organism>
<dbReference type="EMBL" id="KN831799">
    <property type="protein sequence ID" value="KIM37207.1"/>
    <property type="molecule type" value="Genomic_DNA"/>
</dbReference>
<name>A0A0C2Y876_HEBCY</name>
<protein>
    <submittedName>
        <fullName evidence="1">Uncharacterized protein</fullName>
    </submittedName>
</protein>
<sequence length="75" mass="8679">MLQIGFEFDLYGLLTNGVAWRLSYTLDSKVRPAIFSSKLVVSSFSRIICTHNEILRRRSRSLLRRSLNDLDGHHT</sequence>
<evidence type="ECO:0000313" key="2">
    <source>
        <dbReference type="Proteomes" id="UP000053424"/>
    </source>
</evidence>
<dbReference type="HOGENOM" id="CLU_2671336_0_0_1"/>
<accession>A0A0C2Y876</accession>
<dbReference type="AlphaFoldDB" id="A0A0C2Y876"/>
<keyword evidence="2" id="KW-1185">Reference proteome</keyword>